<feature type="non-terminal residue" evidence="2">
    <location>
        <position position="196"/>
    </location>
</feature>
<dbReference type="NCBIfam" id="TIGR02604">
    <property type="entry name" value="Piru_Ver_Nterm"/>
    <property type="match status" value="1"/>
</dbReference>
<evidence type="ECO:0000313" key="2">
    <source>
        <dbReference type="EMBL" id="SVD45574.1"/>
    </source>
</evidence>
<accession>A0A382VGD9</accession>
<name>A0A382VGD9_9ZZZZ</name>
<dbReference type="InterPro" id="IPR011041">
    <property type="entry name" value="Quinoprot_gluc/sorb_DH_b-prop"/>
</dbReference>
<dbReference type="PANTHER" id="PTHR33546">
    <property type="entry name" value="LARGE, MULTIFUNCTIONAL SECRETED PROTEIN-RELATED"/>
    <property type="match status" value="1"/>
</dbReference>
<feature type="domain" description="DUF7133" evidence="1">
    <location>
        <begin position="37"/>
        <end position="191"/>
    </location>
</feature>
<dbReference type="PANTHER" id="PTHR33546:SF1">
    <property type="entry name" value="LARGE, MULTIFUNCTIONAL SECRETED PROTEIN"/>
    <property type="match status" value="1"/>
</dbReference>
<dbReference type="AlphaFoldDB" id="A0A382VGD9"/>
<reference evidence="2" key="1">
    <citation type="submission" date="2018-05" db="EMBL/GenBank/DDBJ databases">
        <authorList>
            <person name="Lanie J.A."/>
            <person name="Ng W.-L."/>
            <person name="Kazmierczak K.M."/>
            <person name="Andrzejewski T.M."/>
            <person name="Davidsen T.M."/>
            <person name="Wayne K.J."/>
            <person name="Tettelin H."/>
            <person name="Glass J.I."/>
            <person name="Rusch D."/>
            <person name="Podicherti R."/>
            <person name="Tsui H.-C.T."/>
            <person name="Winkler M.E."/>
        </authorList>
    </citation>
    <scope>NUCLEOTIDE SEQUENCE</scope>
</reference>
<gene>
    <name evidence="2" type="ORF">METZ01_LOCUS398428</name>
</gene>
<evidence type="ECO:0000259" key="1">
    <source>
        <dbReference type="Pfam" id="PF23500"/>
    </source>
</evidence>
<dbReference type="EMBL" id="UINC01151776">
    <property type="protein sequence ID" value="SVD45574.1"/>
    <property type="molecule type" value="Genomic_DNA"/>
</dbReference>
<organism evidence="2">
    <name type="scientific">marine metagenome</name>
    <dbReference type="NCBI Taxonomy" id="408172"/>
    <lineage>
        <taxon>unclassified sequences</taxon>
        <taxon>metagenomes</taxon>
        <taxon>ecological metagenomes</taxon>
    </lineage>
</organism>
<dbReference type="SUPFAM" id="SSF50952">
    <property type="entry name" value="Soluble quinoprotein glucose dehydrogenase"/>
    <property type="match status" value="1"/>
</dbReference>
<sequence>MKRLFSFTVLLGALRLQAEDKTKPFNTQKLTTPLLKPAEALKAITVPKGFRAQLSAAEPMVQQPIDMAWDARGRLWIAECYTYAEKETNFEKKLKDRIIILEDINQDGVFDKRKVFWDGASQLSSIEIGFGGVWAACAPEILFIPDANGDDVPDGKPEPVLDGFENDKVRHNIVNGLRWGPDGWLYGRHGILGPGS</sequence>
<dbReference type="InterPro" id="IPR013428">
    <property type="entry name" value="Membrane-bound_put_N"/>
</dbReference>
<proteinExistence type="predicted"/>
<protein>
    <recommendedName>
        <fullName evidence="1">DUF7133 domain-containing protein</fullName>
    </recommendedName>
</protein>
<dbReference type="Pfam" id="PF23500">
    <property type="entry name" value="DUF7133"/>
    <property type="match status" value="1"/>
</dbReference>
<dbReference type="InterPro" id="IPR055557">
    <property type="entry name" value="DUF7133"/>
</dbReference>